<comment type="caution">
    <text evidence="9">The sequence shown here is derived from an EMBL/GenBank/DDBJ whole genome shotgun (WGS) entry which is preliminary data.</text>
</comment>
<feature type="transmembrane region" description="Helical" evidence="7">
    <location>
        <begin position="484"/>
        <end position="508"/>
    </location>
</feature>
<feature type="transmembrane region" description="Helical" evidence="7">
    <location>
        <begin position="520"/>
        <end position="538"/>
    </location>
</feature>
<feature type="transmembrane region" description="Helical" evidence="7">
    <location>
        <begin position="811"/>
        <end position="833"/>
    </location>
</feature>
<dbReference type="Gene3D" id="1.20.1250.20">
    <property type="entry name" value="MFS general substrate transporter like domains"/>
    <property type="match status" value="2"/>
</dbReference>
<evidence type="ECO:0000256" key="2">
    <source>
        <dbReference type="ARBA" id="ARBA00005241"/>
    </source>
</evidence>
<evidence type="ECO:0000313" key="9">
    <source>
        <dbReference type="EMBL" id="OLQ12397.1"/>
    </source>
</evidence>
<dbReference type="EMBL" id="LSRX01000044">
    <property type="protein sequence ID" value="OLQ12397.1"/>
    <property type="molecule type" value="Genomic_DNA"/>
</dbReference>
<keyword evidence="4 7" id="KW-1133">Transmembrane helix</keyword>
<feature type="transmembrane region" description="Helical" evidence="7">
    <location>
        <begin position="845"/>
        <end position="868"/>
    </location>
</feature>
<dbReference type="SUPFAM" id="SSF103473">
    <property type="entry name" value="MFS general substrate transporter"/>
    <property type="match status" value="1"/>
</dbReference>
<dbReference type="GO" id="GO:0016020">
    <property type="term" value="C:membrane"/>
    <property type="evidence" value="ECO:0007669"/>
    <property type="project" value="UniProtKB-SubCell"/>
</dbReference>
<evidence type="ECO:0000313" key="10">
    <source>
        <dbReference type="Proteomes" id="UP000186817"/>
    </source>
</evidence>
<gene>
    <name evidence="9" type="primary">MFSD6</name>
    <name evidence="9" type="ORF">AK812_SmicGene3696</name>
</gene>
<reference evidence="9 10" key="1">
    <citation type="submission" date="2016-02" db="EMBL/GenBank/DDBJ databases">
        <title>Genome analysis of coral dinoflagellate symbionts highlights evolutionary adaptations to a symbiotic lifestyle.</title>
        <authorList>
            <person name="Aranda M."/>
            <person name="Li Y."/>
            <person name="Liew Y.J."/>
            <person name="Baumgarten S."/>
            <person name="Simakov O."/>
            <person name="Wilson M."/>
            <person name="Piel J."/>
            <person name="Ashoor H."/>
            <person name="Bougouffa S."/>
            <person name="Bajic V.B."/>
            <person name="Ryu T."/>
            <person name="Ravasi T."/>
            <person name="Bayer T."/>
            <person name="Micklem G."/>
            <person name="Kim H."/>
            <person name="Bhak J."/>
            <person name="Lajeunesse T.C."/>
            <person name="Voolstra C.R."/>
        </authorList>
    </citation>
    <scope>NUCLEOTIDE SEQUENCE [LARGE SCALE GENOMIC DNA]</scope>
    <source>
        <strain evidence="9 10">CCMP2467</strain>
    </source>
</reference>
<evidence type="ECO:0000256" key="3">
    <source>
        <dbReference type="ARBA" id="ARBA00022692"/>
    </source>
</evidence>
<dbReference type="InterPro" id="IPR024989">
    <property type="entry name" value="MFS_assoc_dom"/>
</dbReference>
<feature type="transmembrane region" description="Helical" evidence="7">
    <location>
        <begin position="786"/>
        <end position="805"/>
    </location>
</feature>
<dbReference type="AlphaFoldDB" id="A0A1Q9EY71"/>
<dbReference type="Proteomes" id="UP000186817">
    <property type="component" value="Unassembled WGS sequence"/>
</dbReference>
<accession>A0A1Q9EY71</accession>
<evidence type="ECO:0000256" key="7">
    <source>
        <dbReference type="SAM" id="Phobius"/>
    </source>
</evidence>
<evidence type="ECO:0000256" key="4">
    <source>
        <dbReference type="ARBA" id="ARBA00022989"/>
    </source>
</evidence>
<feature type="transmembrane region" description="Helical" evidence="7">
    <location>
        <begin position="755"/>
        <end position="774"/>
    </location>
</feature>
<proteinExistence type="inferred from homology"/>
<dbReference type="OrthoDB" id="441415at2759"/>
<dbReference type="Pfam" id="PF12832">
    <property type="entry name" value="MFS_1_like"/>
    <property type="match status" value="1"/>
</dbReference>
<evidence type="ECO:0000259" key="8">
    <source>
        <dbReference type="Pfam" id="PF12832"/>
    </source>
</evidence>
<evidence type="ECO:0000256" key="5">
    <source>
        <dbReference type="ARBA" id="ARBA00023136"/>
    </source>
</evidence>
<keyword evidence="5 7" id="KW-0472">Membrane</keyword>
<organism evidence="9 10">
    <name type="scientific">Symbiodinium microadriaticum</name>
    <name type="common">Dinoflagellate</name>
    <name type="synonym">Zooxanthella microadriatica</name>
    <dbReference type="NCBI Taxonomy" id="2951"/>
    <lineage>
        <taxon>Eukaryota</taxon>
        <taxon>Sar</taxon>
        <taxon>Alveolata</taxon>
        <taxon>Dinophyceae</taxon>
        <taxon>Suessiales</taxon>
        <taxon>Symbiodiniaceae</taxon>
        <taxon>Symbiodinium</taxon>
    </lineage>
</organism>
<feature type="transmembrane region" description="Helical" evidence="7">
    <location>
        <begin position="12"/>
        <end position="34"/>
    </location>
</feature>
<feature type="transmembrane region" description="Helical" evidence="7">
    <location>
        <begin position="645"/>
        <end position="668"/>
    </location>
</feature>
<dbReference type="InterPro" id="IPR036259">
    <property type="entry name" value="MFS_trans_sf"/>
</dbReference>
<comment type="similarity">
    <text evidence="2">Belongs to the major facilitator superfamily. MFSD6 family.</text>
</comment>
<comment type="subcellular location">
    <subcellularLocation>
        <location evidence="1">Membrane</location>
        <topology evidence="1">Multi-pass membrane protein</topology>
    </subcellularLocation>
</comment>
<dbReference type="PANTHER" id="PTHR16172">
    <property type="entry name" value="MAJOR FACILITATOR SUPERFAMILY DOMAIN-CONTAINING PROTEIN 6-LIKE"/>
    <property type="match status" value="1"/>
</dbReference>
<feature type="region of interest" description="Disordered" evidence="6">
    <location>
        <begin position="677"/>
        <end position="702"/>
    </location>
</feature>
<keyword evidence="3 7" id="KW-0812">Transmembrane</keyword>
<dbReference type="PANTHER" id="PTHR16172:SF41">
    <property type="entry name" value="MAJOR FACILITATOR SUPERFAMILY DOMAIN-CONTAINING PROTEIN 6-LIKE"/>
    <property type="match status" value="1"/>
</dbReference>
<feature type="transmembrane region" description="Helical" evidence="7">
    <location>
        <begin position="550"/>
        <end position="572"/>
    </location>
</feature>
<protein>
    <submittedName>
        <fullName evidence="9">Major facilitator superfamily domain-containing protein 6</fullName>
    </submittedName>
</protein>
<feature type="domain" description="Major facilitator superfamily associated" evidence="8">
    <location>
        <begin position="494"/>
        <end position="870"/>
    </location>
</feature>
<feature type="transmembrane region" description="Helical" evidence="7">
    <location>
        <begin position="722"/>
        <end position="743"/>
    </location>
</feature>
<feature type="transmembrane region" description="Helical" evidence="7">
    <location>
        <begin position="620"/>
        <end position="639"/>
    </location>
</feature>
<evidence type="ECO:0000256" key="6">
    <source>
        <dbReference type="SAM" id="MobiDB-lite"/>
    </source>
</evidence>
<name>A0A1Q9EY71_SYMMI</name>
<evidence type="ECO:0000256" key="1">
    <source>
        <dbReference type="ARBA" id="ARBA00004141"/>
    </source>
</evidence>
<feature type="transmembrane region" description="Helical" evidence="7">
    <location>
        <begin position="78"/>
        <end position="98"/>
    </location>
</feature>
<feature type="transmembrane region" description="Helical" evidence="7">
    <location>
        <begin position="46"/>
        <end position="66"/>
    </location>
</feature>
<keyword evidence="10" id="KW-1185">Reference proteome</keyword>
<feature type="transmembrane region" description="Helical" evidence="7">
    <location>
        <begin position="874"/>
        <end position="894"/>
    </location>
</feature>
<dbReference type="InterPro" id="IPR051717">
    <property type="entry name" value="MFS_MFSD6"/>
</dbReference>
<sequence>MKSPKKPRPKRLVWIFWIGPMISVVMAPILLHAASQELSLSTDEHMFATAALLLMIASLSVIGCVLEETCQCPRNFPLLVLVAQISTLVLAVVIWPSLFGTTLPKPNEVEEWLSKRWQNVLRARGIAGPVVATQAVQAPGNVEADVASANLRGAVETPEPSTPLPAPVGWLSAGEGYCEDGKSHLEFNSLHAIGKTLQECADVAMSDPESVALDFSTADGGCDIRFPAGSLFQSVPGFDWWGWGAGESAPRGSGTRKHDSATHCFVPQQRAPPTRPVREVSAALHPNYKALIQEYPFQPVRNERGDFVNIILVRSPFRTKRQEKLFQQFKNEILFMGISSWEDFPLPAPNPFSESFAKDKFVGLFPGFLYMHREPEKLFPSHVKLLLLSQSDFALPGPAQAVPKKYDFTFSGSDQDVDQDCVGWSSFAKNWTFAKEALEVMCGERMTGVLVATKNKPVLLKRLHGCIPMTGVEVVPPQEDHRPAFFGISASFFCLFLYYSFFARFAVLIYTHYGLDGREIGVIGLLSILASIPASSFWGLVADRSGRRKLVLACCLGMAATFQTLLCLAPYIQNHTYRFMYCCTMMVSYTAARGNDYGQLRGITMRTLERFNRQGAYGNLRLWGAVSWGIAHPVLGWLLDVEHGQLQMLFIGNALSALLAVACFSLLLQSRWTDEGSASQHSDGGRCQGDCDAGGAEGGPQPAQQASLRALVQILYSRPEMITWLLCAATQAMGMQHVFQFLFLYMQERFHSTDILMGFSVTVTVLFEIPIFAISEKIVPKLGPTVLIAIAMASFVVRVLGYTIVPGAAWLLFLEPLHGVTYSCFTLATVHYLNEHVPMHMISTAQGFMSSITACGSALGAVLGGWLMDLPNGGLILFRSDTVIMSLVLVLFLASQKKSCRRRETLLDAVQEPATIPSGSEKLEQQPQPGTKACSIPASCKGLITQTTFLSQDEFFAYVKQSRFLFLPQVHDASPRVITQALALDVPLLMNRNLIGGWKYLTETTGEFFSDATDIKQSAQRLLTKAAGGEYSPRRYVDENAGDQISGSRLREFVETNFPERVKLPQGTRLLFPSGA</sequence>